<evidence type="ECO:0000313" key="3">
    <source>
        <dbReference type="Proteomes" id="UP000228711"/>
    </source>
</evidence>
<comment type="caution">
    <text evidence="2">The sequence shown here is derived from an EMBL/GenBank/DDBJ whole genome shotgun (WGS) entry which is preliminary data.</text>
</comment>
<name>A0A2H0YSZ1_9BACT</name>
<feature type="transmembrane region" description="Helical" evidence="1">
    <location>
        <begin position="50"/>
        <end position="67"/>
    </location>
</feature>
<evidence type="ECO:0000313" key="2">
    <source>
        <dbReference type="EMBL" id="PIS41615.1"/>
    </source>
</evidence>
<organism evidence="2 3">
    <name type="scientific">Candidatus Kerfeldbacteria bacterium CG08_land_8_20_14_0_20_42_7</name>
    <dbReference type="NCBI Taxonomy" id="2014245"/>
    <lineage>
        <taxon>Bacteria</taxon>
        <taxon>Candidatus Kerfeldiibacteriota</taxon>
    </lineage>
</organism>
<accession>A0A2H0YSZ1</accession>
<keyword evidence="1" id="KW-0472">Membrane</keyword>
<evidence type="ECO:0000256" key="1">
    <source>
        <dbReference type="SAM" id="Phobius"/>
    </source>
</evidence>
<dbReference type="EMBL" id="PEXV01000072">
    <property type="protein sequence ID" value="PIS41615.1"/>
    <property type="molecule type" value="Genomic_DNA"/>
</dbReference>
<dbReference type="Proteomes" id="UP000228711">
    <property type="component" value="Unassembled WGS sequence"/>
</dbReference>
<protein>
    <submittedName>
        <fullName evidence="2">Uncharacterized protein</fullName>
    </submittedName>
</protein>
<gene>
    <name evidence="2" type="ORF">COT25_02125</name>
</gene>
<keyword evidence="1" id="KW-1133">Transmembrane helix</keyword>
<reference evidence="3" key="1">
    <citation type="submission" date="2017-09" db="EMBL/GenBank/DDBJ databases">
        <title>Depth-based differentiation of microbial function through sediment-hosted aquifers and enrichment of novel symbionts in the deep terrestrial subsurface.</title>
        <authorList>
            <person name="Probst A.J."/>
            <person name="Ladd B."/>
            <person name="Jarett J.K."/>
            <person name="Geller-Mcgrath D.E."/>
            <person name="Sieber C.M.K."/>
            <person name="Emerson J.B."/>
            <person name="Anantharaman K."/>
            <person name="Thomas B.C."/>
            <person name="Malmstrom R."/>
            <person name="Stieglmeier M."/>
            <person name="Klingl A."/>
            <person name="Woyke T."/>
            <person name="Ryan C.M."/>
            <person name="Banfield J.F."/>
        </authorList>
    </citation>
    <scope>NUCLEOTIDE SEQUENCE [LARGE SCALE GENOMIC DNA]</scope>
</reference>
<keyword evidence="1" id="KW-0812">Transmembrane</keyword>
<dbReference type="AlphaFoldDB" id="A0A2H0YSZ1"/>
<proteinExistence type="predicted"/>
<sequence length="129" mass="14974">MFFERRINKIDVFVHRHCRGIFATKIWSAPERRKVMKYPRRNYEEGSPRGAGFLFLFLLCFVATGIFRSTTSEERGQAIERRLTLFSQAGGISERFFHLSDSLQAVAQQKGAEYSCEDFIQARNMLLPS</sequence>